<dbReference type="GO" id="GO:0016301">
    <property type="term" value="F:kinase activity"/>
    <property type="evidence" value="ECO:0007669"/>
    <property type="project" value="UniProtKB-KW"/>
</dbReference>
<accession>A0A7D5XHZ4</accession>
<evidence type="ECO:0000313" key="1">
    <source>
        <dbReference type="EMBL" id="QLJ53052.1"/>
    </source>
</evidence>
<organism evidence="1 2">
    <name type="scientific">Fermentimicrarchaeum limneticum</name>
    <dbReference type="NCBI Taxonomy" id="2795018"/>
    <lineage>
        <taxon>Archaea</taxon>
        <taxon>Candidatus Micrarchaeota</taxon>
        <taxon>Candidatus Fermentimicrarchaeales</taxon>
        <taxon>Candidatus Fermentimicrarchaeaceae</taxon>
        <taxon>Candidatus Fermentimicrarchaeum</taxon>
    </lineage>
</organism>
<dbReference type="PANTHER" id="PTHR41930:SF1">
    <property type="entry name" value="DEPHOSPHO-COA KINASE"/>
    <property type="match status" value="1"/>
</dbReference>
<dbReference type="PANTHER" id="PTHR41930">
    <property type="entry name" value="UPF0200 PROTEIN MJ1399"/>
    <property type="match status" value="1"/>
</dbReference>
<protein>
    <submittedName>
        <fullName evidence="1">Dephospho-CoA kinase</fullName>
    </submittedName>
</protein>
<sequence length="183" mass="21022">MIVIGVAGLRAAGKSIANEVAKEFGVNSVEMRSIVVDMMKEKRIAVTNRSLREFADELRKKEGYDVVARKVIEKIKKMNEKALVVNGIRGYEELKRFREAFGDKFILIGVFAPQKMRFERVIKRNLPEDPKSWEEFVWADEKELGWGTADSFAFSDHIIVNAETKEEMREEVQKLLKKLLAKG</sequence>
<reference evidence="2" key="1">
    <citation type="submission" date="2020-07" db="EMBL/GenBank/DDBJ databases">
        <title>Metabolic diversity and evolutionary history of the archaeal phylum ###Micrarchaeota### uncovered from a freshwater lake metagenome.</title>
        <authorList>
            <person name="Kadnikov V.V."/>
            <person name="Savvichev A.S."/>
            <person name="Mardanov A.V."/>
            <person name="Beletsky A.V."/>
            <person name="Chupakov A.V."/>
            <person name="Kokryatskaya N.M."/>
            <person name="Pimenov N.V."/>
            <person name="Ravin N.V."/>
        </authorList>
    </citation>
    <scope>NUCLEOTIDE SEQUENCE [LARGE SCALE GENOMIC DNA]</scope>
</reference>
<dbReference type="KEGG" id="flt:Sv326_0877"/>
<dbReference type="Gene3D" id="3.40.50.300">
    <property type="entry name" value="P-loop containing nucleotide triphosphate hydrolases"/>
    <property type="match status" value="1"/>
</dbReference>
<evidence type="ECO:0000313" key="2">
    <source>
        <dbReference type="Proteomes" id="UP000510821"/>
    </source>
</evidence>
<dbReference type="Proteomes" id="UP000510821">
    <property type="component" value="Chromosome"/>
</dbReference>
<dbReference type="AlphaFoldDB" id="A0A7D5XHZ4"/>
<keyword evidence="1" id="KW-0418">Kinase</keyword>
<keyword evidence="1" id="KW-0808">Transferase</keyword>
<name>A0A7D5XHZ4_FERL1</name>
<dbReference type="SUPFAM" id="SSF52540">
    <property type="entry name" value="P-loop containing nucleoside triphosphate hydrolases"/>
    <property type="match status" value="1"/>
</dbReference>
<proteinExistence type="predicted"/>
<dbReference type="EMBL" id="CP058998">
    <property type="protein sequence ID" value="QLJ53052.1"/>
    <property type="molecule type" value="Genomic_DNA"/>
</dbReference>
<dbReference type="InterPro" id="IPR027417">
    <property type="entry name" value="P-loop_NTPase"/>
</dbReference>
<gene>
    <name evidence="1" type="ORF">Sv326_0877</name>
</gene>